<dbReference type="KEGG" id="dmm:dnm_016140"/>
<dbReference type="AlphaFoldDB" id="A0A975GM91"/>
<proteinExistence type="predicted"/>
<name>A0A975GM91_9BACT</name>
<evidence type="ECO:0000313" key="1">
    <source>
        <dbReference type="EMBL" id="QTA85603.1"/>
    </source>
</evidence>
<evidence type="ECO:0000313" key="2">
    <source>
        <dbReference type="Proteomes" id="UP000663722"/>
    </source>
</evidence>
<dbReference type="EMBL" id="CP061800">
    <property type="protein sequence ID" value="QTA85603.1"/>
    <property type="molecule type" value="Genomic_DNA"/>
</dbReference>
<dbReference type="Proteomes" id="UP000663722">
    <property type="component" value="Chromosome"/>
</dbReference>
<reference evidence="1" key="1">
    <citation type="journal article" date="2021" name="Microb. Physiol.">
        <title>Proteogenomic Insights into the Physiology of Marine, Sulfate-Reducing, Filamentous Desulfonema limicola and Desulfonema magnum.</title>
        <authorList>
            <person name="Schnaars V."/>
            <person name="Wohlbrand L."/>
            <person name="Scheve S."/>
            <person name="Hinrichs C."/>
            <person name="Reinhardt R."/>
            <person name="Rabus R."/>
        </authorList>
    </citation>
    <scope>NUCLEOTIDE SEQUENCE</scope>
    <source>
        <strain evidence="1">4be13</strain>
    </source>
</reference>
<sequence length="39" mass="4714">MLLLWEIIKFPVRPEHIVKIFHIKCTLIYKQRSVACCSR</sequence>
<protein>
    <submittedName>
        <fullName evidence="1">Uncharacterized protein</fullName>
    </submittedName>
</protein>
<keyword evidence="2" id="KW-1185">Reference proteome</keyword>
<organism evidence="1 2">
    <name type="scientific">Desulfonema magnum</name>
    <dbReference type="NCBI Taxonomy" id="45655"/>
    <lineage>
        <taxon>Bacteria</taxon>
        <taxon>Pseudomonadati</taxon>
        <taxon>Thermodesulfobacteriota</taxon>
        <taxon>Desulfobacteria</taxon>
        <taxon>Desulfobacterales</taxon>
        <taxon>Desulfococcaceae</taxon>
        <taxon>Desulfonema</taxon>
    </lineage>
</organism>
<gene>
    <name evidence="1" type="ORF">dnm_016140</name>
</gene>
<accession>A0A975GM91</accession>